<sequence>MYIITVKNEEYIVAAKAIGASTPRQIFVHALPAIVGKIANSFVKNVPSAILW</sequence>
<dbReference type="Pfam" id="PF00528">
    <property type="entry name" value="BPD_transp_1"/>
    <property type="match status" value="1"/>
</dbReference>
<evidence type="ECO:0000256" key="2">
    <source>
        <dbReference type="ARBA" id="ARBA00022692"/>
    </source>
</evidence>
<dbReference type="GO" id="GO:0016020">
    <property type="term" value="C:membrane"/>
    <property type="evidence" value="ECO:0007669"/>
    <property type="project" value="UniProtKB-SubCell"/>
</dbReference>
<keyword evidence="3" id="KW-1133">Transmembrane helix</keyword>
<keyword evidence="4" id="KW-0472">Membrane</keyword>
<evidence type="ECO:0000256" key="3">
    <source>
        <dbReference type="ARBA" id="ARBA00022989"/>
    </source>
</evidence>
<evidence type="ECO:0000313" key="7">
    <source>
        <dbReference type="Proteomes" id="UP000259864"/>
    </source>
</evidence>
<keyword evidence="2" id="KW-0812">Transmembrane</keyword>
<gene>
    <name evidence="6" type="ORF">NCTC10135_00360</name>
</gene>
<feature type="non-terminal residue" evidence="6">
    <location>
        <position position="52"/>
    </location>
</feature>
<evidence type="ECO:0000259" key="5">
    <source>
        <dbReference type="Pfam" id="PF00528"/>
    </source>
</evidence>
<dbReference type="InterPro" id="IPR000515">
    <property type="entry name" value="MetI-like"/>
</dbReference>
<organism evidence="6 7">
    <name type="scientific">Metamycoplasma alkalescens</name>
    <dbReference type="NCBI Taxonomy" id="45363"/>
    <lineage>
        <taxon>Bacteria</taxon>
        <taxon>Bacillati</taxon>
        <taxon>Mycoplasmatota</taxon>
        <taxon>Mycoplasmoidales</taxon>
        <taxon>Metamycoplasmataceae</taxon>
        <taxon>Metamycoplasma</taxon>
    </lineage>
</organism>
<dbReference type="KEGG" id="mala:NCTC10135_00360"/>
<protein>
    <recommendedName>
        <fullName evidence="5">ABC transmembrane type-1 domain-containing protein</fullName>
    </recommendedName>
</protein>
<evidence type="ECO:0000256" key="4">
    <source>
        <dbReference type="ARBA" id="ARBA00023136"/>
    </source>
</evidence>
<comment type="subcellular location">
    <subcellularLocation>
        <location evidence="1">Membrane</location>
        <topology evidence="1">Multi-pass membrane protein</topology>
    </subcellularLocation>
</comment>
<reference evidence="7" key="1">
    <citation type="submission" date="2018-06" db="EMBL/GenBank/DDBJ databases">
        <authorList>
            <consortium name="Pathogen Informatics"/>
        </authorList>
    </citation>
    <scope>NUCLEOTIDE SEQUENCE [LARGE SCALE GENOMIC DNA]</scope>
    <source>
        <strain evidence="7">NCTC10135</strain>
    </source>
</reference>
<name>A0A3B0PEB6_9BACT</name>
<dbReference type="EMBL" id="LS991949">
    <property type="protein sequence ID" value="SYV89856.1"/>
    <property type="molecule type" value="Genomic_DNA"/>
</dbReference>
<feature type="domain" description="ABC transmembrane type-1" evidence="5">
    <location>
        <begin position="3"/>
        <end position="51"/>
    </location>
</feature>
<evidence type="ECO:0000313" key="6">
    <source>
        <dbReference type="EMBL" id="SYV89856.1"/>
    </source>
</evidence>
<dbReference type="GO" id="GO:0055085">
    <property type="term" value="P:transmembrane transport"/>
    <property type="evidence" value="ECO:0007669"/>
    <property type="project" value="InterPro"/>
</dbReference>
<dbReference type="Proteomes" id="UP000259864">
    <property type="component" value="Chromosome 1"/>
</dbReference>
<evidence type="ECO:0000256" key="1">
    <source>
        <dbReference type="ARBA" id="ARBA00004141"/>
    </source>
</evidence>
<proteinExistence type="predicted"/>
<accession>A0A3B0PEB6</accession>
<dbReference type="AlphaFoldDB" id="A0A3B0PEB6"/>